<dbReference type="SUPFAM" id="SSF48452">
    <property type="entry name" value="TPR-like"/>
    <property type="match status" value="2"/>
</dbReference>
<proteinExistence type="predicted"/>
<evidence type="ECO:0000256" key="1">
    <source>
        <dbReference type="SAM" id="Phobius"/>
    </source>
</evidence>
<protein>
    <recommendedName>
        <fullName evidence="2">CHAT domain-containing protein</fullName>
    </recommendedName>
</protein>
<dbReference type="AlphaFoldDB" id="A0A2P0ZGD5"/>
<dbReference type="PANTHER" id="PTHR10098:SF112">
    <property type="entry name" value="SLR0380 PROTEIN"/>
    <property type="match status" value="1"/>
</dbReference>
<organism evidence="3">
    <name type="scientific">Tolypothrix sp. PCC 9353</name>
    <dbReference type="NCBI Taxonomy" id="2099388"/>
    <lineage>
        <taxon>Bacteria</taxon>
        <taxon>Bacillati</taxon>
        <taxon>Cyanobacteriota</taxon>
        <taxon>Cyanophyceae</taxon>
        <taxon>Nostocales</taxon>
        <taxon>Tolypothrichaceae</taxon>
        <taxon>Tolypothrix</taxon>
    </lineage>
</organism>
<sequence>MLPRKTNWQYRLSQRLKAIIFVCLGIILSVIFSGLLPNSTIAKTPLIDAQKLEVEGKNLYESGQFDAAVNIWQQAAHAYKKLGNQEGEFQNLINVAEALQANGMDLKACNQILQAFDINQPDCRKLVQERNVSQNNSWLQNLANQKKSLIMANGLQSLGDVLQKLNRPDLSIKVLNISLQVAQELSSPTMESVTLLSLGNAQRTLGERIQIQTGTINKQNSSPLSCGEQATNSEEIAFYQQANLLYQQAGDKSISSQISVQAKLNHLSLLIRINQLTTAQNLIPKIESQLKELPVDQNTVFNHINFAQSLICVNQYSPSKPVDVKDIARQLTIAWQQAKTLGNQRAESYAVGYLAWLYAQNQQYSEALVLTQKALLQAQAISANDMAYQWQWQLGHILKAQGNIKEAIAAYNAAIDTLQSLRLDLAAMNSQLQFSFREKVEPVYRQLVYLLLLNQESADLNANNNLKQARNTIESLQLAEIENFLQEPCLKPRIEIDQIIEKSDVKAAIIYPILLESKLAIILKLPQQKELRYYETSISQENVETNIIKLQQYLSNVTRSFQVKILSQQVYDWLIRPIEIDLESNNIETLVFVLDGNLRSIPMSVLYDREQQKYLIEKYAIAIAPTLQLFDAKPLRSSPMKVLAAGVSEKRSIAGQEFSPLTNVKKELDNIQTEIPQSESLFNNKFTKINIERKLQSSDFSVVHLATHSQFSSNPDQTFILTWDKLLKIEDLVDILQPTSFNGSNPIELLVLSSCETATGDRQATLGLAGITVRTGAESALASLWSIDDFSTSEIMNYFYQELKKGRSRAKALQQAQLALLKKDNRPYFWSSFVLVGNWL</sequence>
<reference evidence="3" key="1">
    <citation type="journal article" date="2018" name="Science">
        <title>Natural noncanonical protein splicing yields products with diverse ?-amino acid residues.</title>
        <authorList>
            <person name="Morinaka B.I."/>
            <person name="Lakis E."/>
            <person name="Verest M."/>
            <person name="Helf M.J."/>
            <person name="Scalvenzi T."/>
            <person name="Vagstad A.L."/>
            <person name="Sims J."/>
            <person name="Sunagawa S."/>
            <person name="Gugger M."/>
            <person name="Piel J."/>
        </authorList>
    </citation>
    <scope>NUCLEOTIDE SEQUENCE</scope>
    <source>
        <strain evidence="3">PCC 9353</strain>
    </source>
</reference>
<evidence type="ECO:0000259" key="2">
    <source>
        <dbReference type="Pfam" id="PF12770"/>
    </source>
</evidence>
<dbReference type="EMBL" id="MG373768">
    <property type="protein sequence ID" value="AVH79505.1"/>
    <property type="molecule type" value="Genomic_DNA"/>
</dbReference>
<dbReference type="Pfam" id="PF12770">
    <property type="entry name" value="CHAT"/>
    <property type="match status" value="1"/>
</dbReference>
<feature type="domain" description="CHAT" evidence="2">
    <location>
        <begin position="566"/>
        <end position="838"/>
    </location>
</feature>
<keyword evidence="1" id="KW-0812">Transmembrane</keyword>
<dbReference type="SMART" id="SM00028">
    <property type="entry name" value="TPR"/>
    <property type="match status" value="3"/>
</dbReference>
<dbReference type="Gene3D" id="1.25.40.10">
    <property type="entry name" value="Tetratricopeptide repeat domain"/>
    <property type="match status" value="2"/>
</dbReference>
<dbReference type="PANTHER" id="PTHR10098">
    <property type="entry name" value="RAPSYN-RELATED"/>
    <property type="match status" value="1"/>
</dbReference>
<keyword evidence="1" id="KW-1133">Transmembrane helix</keyword>
<dbReference type="InterPro" id="IPR024983">
    <property type="entry name" value="CHAT_dom"/>
</dbReference>
<accession>A0A2P0ZGD5</accession>
<dbReference type="Pfam" id="PF13181">
    <property type="entry name" value="TPR_8"/>
    <property type="match status" value="1"/>
</dbReference>
<dbReference type="InterPro" id="IPR019734">
    <property type="entry name" value="TPR_rpt"/>
</dbReference>
<dbReference type="InterPro" id="IPR011990">
    <property type="entry name" value="TPR-like_helical_dom_sf"/>
</dbReference>
<name>A0A2P0ZGD5_9CYAN</name>
<keyword evidence="1" id="KW-0472">Membrane</keyword>
<evidence type="ECO:0000313" key="3">
    <source>
        <dbReference type="EMBL" id="AVH79505.1"/>
    </source>
</evidence>
<feature type="transmembrane region" description="Helical" evidence="1">
    <location>
        <begin position="16"/>
        <end position="36"/>
    </location>
</feature>